<feature type="transmembrane region" description="Helical" evidence="2">
    <location>
        <begin position="61"/>
        <end position="79"/>
    </location>
</feature>
<dbReference type="EMBL" id="JAATIQ010000463">
    <property type="protein sequence ID" value="KAF4354970.1"/>
    <property type="molecule type" value="Genomic_DNA"/>
</dbReference>
<dbReference type="InterPro" id="IPR044288">
    <property type="entry name" value="ZNF598/HEL2"/>
</dbReference>
<protein>
    <recommendedName>
        <fullName evidence="3">C2H2-type domain-containing protein</fullName>
    </recommendedName>
</protein>
<keyword evidence="2" id="KW-0812">Transmembrane</keyword>
<dbReference type="Pfam" id="PF23202">
    <property type="entry name" value="PAH_ZNF598"/>
    <property type="match status" value="1"/>
</dbReference>
<keyword evidence="2" id="KW-0472">Membrane</keyword>
<evidence type="ECO:0000259" key="3">
    <source>
        <dbReference type="PROSITE" id="PS00028"/>
    </source>
</evidence>
<dbReference type="GO" id="GO:0016567">
    <property type="term" value="P:protein ubiquitination"/>
    <property type="evidence" value="ECO:0007669"/>
    <property type="project" value="TreeGrafter"/>
</dbReference>
<dbReference type="InterPro" id="IPR056437">
    <property type="entry name" value="Znf-C2H2_ZNF598/HEL2"/>
</dbReference>
<evidence type="ECO:0000313" key="4">
    <source>
        <dbReference type="EMBL" id="KAF4354970.1"/>
    </source>
</evidence>
<dbReference type="SMART" id="SM00355">
    <property type="entry name" value="ZnF_C2H2"/>
    <property type="match status" value="4"/>
</dbReference>
<feature type="region of interest" description="Disordered" evidence="1">
    <location>
        <begin position="744"/>
        <end position="798"/>
    </location>
</feature>
<dbReference type="InterPro" id="IPR013087">
    <property type="entry name" value="Znf_C2H2_type"/>
</dbReference>
<dbReference type="PANTHER" id="PTHR22938">
    <property type="entry name" value="ZINC FINGER PROTEIN 598"/>
    <property type="match status" value="1"/>
</dbReference>
<dbReference type="Proteomes" id="UP000583929">
    <property type="component" value="Unassembled WGS sequence"/>
</dbReference>
<feature type="compositionally biased region" description="Polar residues" evidence="1">
    <location>
        <begin position="389"/>
        <end position="398"/>
    </location>
</feature>
<dbReference type="GO" id="GO:0072344">
    <property type="term" value="P:rescue of stalled ribosome"/>
    <property type="evidence" value="ECO:0007669"/>
    <property type="project" value="InterPro"/>
</dbReference>
<dbReference type="PROSITE" id="PS00028">
    <property type="entry name" value="ZINC_FINGER_C2H2_1"/>
    <property type="match status" value="1"/>
</dbReference>
<feature type="compositionally biased region" description="Basic and acidic residues" evidence="1">
    <location>
        <begin position="786"/>
        <end position="798"/>
    </location>
</feature>
<feature type="compositionally biased region" description="Basic and acidic residues" evidence="1">
    <location>
        <begin position="761"/>
        <end position="770"/>
    </location>
</feature>
<dbReference type="PANTHER" id="PTHR22938:SF19">
    <property type="entry name" value="RING-TYPE E3 UBIQUITIN TRANSFERASE"/>
    <property type="match status" value="1"/>
</dbReference>
<accession>A0A7J6EAY7</accession>
<sequence>MIVALFVRKHLNGLHMDSVATERSAQPVSFDSVLSVKIDAAASARATMESFSSPSYPGFRIFYFALISLILVTMIQALGDYTKVIKDFTNFPSDSREGQVGEYWYHEGTQAYFDDFDHYKMIKAMCRLSCSVCDKINEQRSQGSKSTGEFQNVEQLKSHLFHRHKLFMCTLCLGSRKVFICEQKLYTKAQLNQHTRSGNSEVDGSETERGGFMGHPFCEFCQTPFYEKNELYSHMSTEHYTCHICQRQQIPGNFDYFKNYDYLENHFREAHFLCEDEACLAKKFIVYSTESEMKRHNAKEHGGRMSRRQRFAALQIPVSFQYNRSNERDHHGRHGHPSNLVNLATSNAASVRDTSSIAGAVSNLRETSDLESVVVPFESLTTGDRESSSSHALRQSLRSAPLEDSSFPPLPVASSRGQKKSKKSSASASNARPQAWLTADFRPRPGLPSSNRLRPVANSGLPSTSRSPIIIQSGSTTTNLRPSPSSESTISVRLIKSHEVASSSIASSSRNSVNSSMVTDSASTWKLVGSNRSSDNSTSSFPPINVAQTRKIPTSSQTLPKGEDVNSANKSLVERIRIALDHDEKNYAALKELSSRFRRGLVSTEEYLAFVCQFGLSHLVLELAKLCPDLEKQRELIETYNFNTRNCGSNENSTVNGSSRLKNKKITKKGKEKCEESASSTTSKDAIISSMNKLESNYNVLSNNGFQTNCHHNENESIHLKKTSGTGSGSKQQKKTPKFLRNRLGSDAAASFEHGSSNSEGKIDDIKDPPEVLPVRGVWQNGGGRKLVESTQRDRRKR</sequence>
<organism evidence="4 5">
    <name type="scientific">Cannabis sativa</name>
    <name type="common">Hemp</name>
    <name type="synonym">Marijuana</name>
    <dbReference type="NCBI Taxonomy" id="3483"/>
    <lineage>
        <taxon>Eukaryota</taxon>
        <taxon>Viridiplantae</taxon>
        <taxon>Streptophyta</taxon>
        <taxon>Embryophyta</taxon>
        <taxon>Tracheophyta</taxon>
        <taxon>Spermatophyta</taxon>
        <taxon>Magnoliopsida</taxon>
        <taxon>eudicotyledons</taxon>
        <taxon>Gunneridae</taxon>
        <taxon>Pentapetalae</taxon>
        <taxon>rosids</taxon>
        <taxon>fabids</taxon>
        <taxon>Rosales</taxon>
        <taxon>Cannabaceae</taxon>
        <taxon>Cannabis</taxon>
    </lineage>
</organism>
<keyword evidence="5" id="KW-1185">Reference proteome</keyword>
<evidence type="ECO:0000256" key="1">
    <source>
        <dbReference type="SAM" id="MobiDB-lite"/>
    </source>
</evidence>
<feature type="compositionally biased region" description="Polar residues" evidence="1">
    <location>
        <begin position="460"/>
        <end position="490"/>
    </location>
</feature>
<name>A0A7J6EAY7_CANSA</name>
<dbReference type="Pfam" id="PF23230">
    <property type="entry name" value="zf-C2H2_13"/>
    <property type="match status" value="1"/>
</dbReference>
<evidence type="ECO:0000313" key="5">
    <source>
        <dbReference type="Proteomes" id="UP000583929"/>
    </source>
</evidence>
<evidence type="ECO:0000256" key="2">
    <source>
        <dbReference type="SAM" id="Phobius"/>
    </source>
</evidence>
<dbReference type="GO" id="GO:0061630">
    <property type="term" value="F:ubiquitin protein ligase activity"/>
    <property type="evidence" value="ECO:0007669"/>
    <property type="project" value="InterPro"/>
</dbReference>
<feature type="compositionally biased region" description="Polar residues" evidence="1">
    <location>
        <begin position="651"/>
        <end position="660"/>
    </location>
</feature>
<reference evidence="4 5" key="1">
    <citation type="journal article" date="2020" name="bioRxiv">
        <title>Sequence and annotation of 42 cannabis genomes reveals extensive copy number variation in cannabinoid synthesis and pathogen resistance genes.</title>
        <authorList>
            <person name="Mckernan K.J."/>
            <person name="Helbert Y."/>
            <person name="Kane L.T."/>
            <person name="Ebling H."/>
            <person name="Zhang L."/>
            <person name="Liu B."/>
            <person name="Eaton Z."/>
            <person name="Mclaughlin S."/>
            <person name="Kingan S."/>
            <person name="Baybayan P."/>
            <person name="Concepcion G."/>
            <person name="Jordan M."/>
            <person name="Riva A."/>
            <person name="Barbazuk W."/>
            <person name="Harkins T."/>
        </authorList>
    </citation>
    <scope>NUCLEOTIDE SEQUENCE [LARGE SCALE GENOMIC DNA]</scope>
    <source>
        <strain evidence="5">cv. Jamaican Lion 4</strain>
        <tissue evidence="4">Leaf</tissue>
    </source>
</reference>
<feature type="compositionally biased region" description="Basic residues" evidence="1">
    <location>
        <begin position="661"/>
        <end position="671"/>
    </location>
</feature>
<dbReference type="AlphaFoldDB" id="A0A7J6EAY7"/>
<gene>
    <name evidence="4" type="ORF">G4B88_008445</name>
</gene>
<proteinExistence type="predicted"/>
<feature type="region of interest" description="Disordered" evidence="1">
    <location>
        <begin position="651"/>
        <end position="682"/>
    </location>
</feature>
<feature type="region of interest" description="Disordered" evidence="1">
    <location>
        <begin position="720"/>
        <end position="739"/>
    </location>
</feature>
<dbReference type="GO" id="GO:0043022">
    <property type="term" value="F:ribosome binding"/>
    <property type="evidence" value="ECO:0007669"/>
    <property type="project" value="TreeGrafter"/>
</dbReference>
<comment type="caution">
    <text evidence="4">The sequence shown here is derived from an EMBL/GenBank/DDBJ whole genome shotgun (WGS) entry which is preliminary data.</text>
</comment>
<feature type="domain" description="C2H2-type" evidence="3">
    <location>
        <begin position="218"/>
        <end position="239"/>
    </location>
</feature>
<keyword evidence="2" id="KW-1133">Transmembrane helix</keyword>
<dbReference type="InterPro" id="IPR057634">
    <property type="entry name" value="PAH_ZNF598/HEL2"/>
</dbReference>
<feature type="region of interest" description="Disordered" evidence="1">
    <location>
        <begin position="380"/>
        <end position="490"/>
    </location>
</feature>